<dbReference type="PROSITE" id="PS51257">
    <property type="entry name" value="PROKAR_LIPOPROTEIN"/>
    <property type="match status" value="1"/>
</dbReference>
<reference evidence="4 5" key="1">
    <citation type="journal article" date="2022" name="Genome Biol. Evol.">
        <title>Host diet, physiology and behaviors set the stage for Lachnospiraceae cladogenesis.</title>
        <authorList>
            <person name="Vera-Ponce De Leon A."/>
            <person name="Schneider M."/>
            <person name="Jahnes B.C."/>
            <person name="Sadowski V."/>
            <person name="Camuy-Velez L.A."/>
            <person name="Duan J."/>
            <person name="Sabree Z.L."/>
        </authorList>
    </citation>
    <scope>NUCLEOTIDE SEQUENCE [LARGE SCALE GENOMIC DNA]</scope>
    <source>
        <strain evidence="4 5">PAL227</strain>
    </source>
</reference>
<keyword evidence="5" id="KW-1185">Reference proteome</keyword>
<name>A0ABT1EJI7_9FIRM</name>
<feature type="chain" id="PRO_5045803039" evidence="2">
    <location>
        <begin position="19"/>
        <end position="243"/>
    </location>
</feature>
<dbReference type="SUPFAM" id="SSF53850">
    <property type="entry name" value="Periplasmic binding protein-like II"/>
    <property type="match status" value="1"/>
</dbReference>
<protein>
    <submittedName>
        <fullName evidence="4">Basic amino acid ABC transporter substrate-binding protein</fullName>
    </submittedName>
</protein>
<dbReference type="RefSeq" id="WP_262069508.1">
    <property type="nucleotide sequence ID" value="NZ_JAMXOC010000015.1"/>
</dbReference>
<keyword evidence="1 2" id="KW-0732">Signal</keyword>
<feature type="domain" description="Solute-binding protein family 3/N-terminal" evidence="3">
    <location>
        <begin position="27"/>
        <end position="243"/>
    </location>
</feature>
<dbReference type="InterPro" id="IPR001638">
    <property type="entry name" value="Solute-binding_3/MltF_N"/>
</dbReference>
<dbReference type="Pfam" id="PF00497">
    <property type="entry name" value="SBP_bac_3"/>
    <property type="match status" value="1"/>
</dbReference>
<evidence type="ECO:0000313" key="4">
    <source>
        <dbReference type="EMBL" id="MCP1110629.1"/>
    </source>
</evidence>
<dbReference type="Proteomes" id="UP001523565">
    <property type="component" value="Unassembled WGS sequence"/>
</dbReference>
<dbReference type="SMART" id="SM00062">
    <property type="entry name" value="PBPb"/>
    <property type="match status" value="1"/>
</dbReference>
<gene>
    <name evidence="4" type="ORF">NK118_10235</name>
</gene>
<evidence type="ECO:0000256" key="1">
    <source>
        <dbReference type="ARBA" id="ARBA00022729"/>
    </source>
</evidence>
<dbReference type="Gene3D" id="3.40.190.10">
    <property type="entry name" value="Periplasmic binding protein-like II"/>
    <property type="match status" value="2"/>
</dbReference>
<comment type="caution">
    <text evidence="4">The sequence shown here is derived from an EMBL/GenBank/DDBJ whole genome shotgun (WGS) entry which is preliminary data.</text>
</comment>
<dbReference type="PANTHER" id="PTHR35936:SF17">
    <property type="entry name" value="ARGININE-BINDING EXTRACELLULAR PROTEIN ARTP"/>
    <property type="match status" value="1"/>
</dbReference>
<accession>A0ABT1EJI7</accession>
<organism evidence="4 5">
    <name type="scientific">Ohessyouella blattaphilus</name>
    <dbReference type="NCBI Taxonomy" id="2949333"/>
    <lineage>
        <taxon>Bacteria</taxon>
        <taxon>Bacillati</taxon>
        <taxon>Bacillota</taxon>
        <taxon>Clostridia</taxon>
        <taxon>Lachnospirales</taxon>
        <taxon>Lachnospiraceae</taxon>
        <taxon>Ohessyouella</taxon>
    </lineage>
</organism>
<dbReference type="CDD" id="cd13624">
    <property type="entry name" value="PBP2_Arg_Lys_His"/>
    <property type="match status" value="1"/>
</dbReference>
<evidence type="ECO:0000259" key="3">
    <source>
        <dbReference type="SMART" id="SM00062"/>
    </source>
</evidence>
<evidence type="ECO:0000256" key="2">
    <source>
        <dbReference type="SAM" id="SignalP"/>
    </source>
</evidence>
<evidence type="ECO:0000313" key="5">
    <source>
        <dbReference type="Proteomes" id="UP001523565"/>
    </source>
</evidence>
<sequence length="243" mass="26201">MKKVVYVLLVVMMTMSLAACGKKESKELVMATNAEFPPYEYYDGDEIVGIDVEIAGAIAKELGLELKVEDMAFDSINVAVDSGKADIGAAGMTVTEKRLKNVDFSDSYATATQVIIVQEGSDIKGVDDLVGKSVGVQLGTTGDILAADIEDVTMERFNKGTEAVMALAQGKIDCVIIDNQPAKVFVEKNEGLVILDEKFADEEYAISIKKGNTELLDKVNKALKTLKESGELDKIIAKYISAE</sequence>
<feature type="signal peptide" evidence="2">
    <location>
        <begin position="1"/>
        <end position="18"/>
    </location>
</feature>
<dbReference type="EMBL" id="JAMZFV010000015">
    <property type="protein sequence ID" value="MCP1110629.1"/>
    <property type="molecule type" value="Genomic_DNA"/>
</dbReference>
<dbReference type="PANTHER" id="PTHR35936">
    <property type="entry name" value="MEMBRANE-BOUND LYTIC MUREIN TRANSGLYCOSYLASE F"/>
    <property type="match status" value="1"/>
</dbReference>
<proteinExistence type="predicted"/>